<dbReference type="InterPro" id="IPR027385">
    <property type="entry name" value="Beta-barrel_OMP"/>
</dbReference>
<keyword evidence="2 3" id="KW-0732">Signal</keyword>
<keyword evidence="6" id="KW-1185">Reference proteome</keyword>
<feature type="signal peptide" evidence="3">
    <location>
        <begin position="1"/>
        <end position="21"/>
    </location>
</feature>
<feature type="domain" description="Outer membrane protein beta-barrel" evidence="4">
    <location>
        <begin position="25"/>
        <end position="175"/>
    </location>
</feature>
<evidence type="ECO:0000256" key="1">
    <source>
        <dbReference type="ARBA" id="ARBA00004442"/>
    </source>
</evidence>
<evidence type="ECO:0000256" key="3">
    <source>
        <dbReference type="SAM" id="SignalP"/>
    </source>
</evidence>
<dbReference type="EMBL" id="QEOB01000038">
    <property type="protein sequence ID" value="PVX68690.1"/>
    <property type="molecule type" value="Genomic_DNA"/>
</dbReference>
<evidence type="ECO:0000256" key="2">
    <source>
        <dbReference type="ARBA" id="ARBA00022729"/>
    </source>
</evidence>
<dbReference type="SUPFAM" id="SSF56925">
    <property type="entry name" value="OMPA-like"/>
    <property type="match status" value="1"/>
</dbReference>
<evidence type="ECO:0000313" key="5">
    <source>
        <dbReference type="EMBL" id="PVX68690.1"/>
    </source>
</evidence>
<name>A0ABX5KBD1_9BURK</name>
<dbReference type="Proteomes" id="UP000245712">
    <property type="component" value="Unassembled WGS sequence"/>
</dbReference>
<dbReference type="Gene3D" id="2.40.160.20">
    <property type="match status" value="1"/>
</dbReference>
<feature type="chain" id="PRO_5047505997" evidence="3">
    <location>
        <begin position="22"/>
        <end position="176"/>
    </location>
</feature>
<comment type="subcellular location">
    <subcellularLocation>
        <location evidence="1">Cell outer membrane</location>
    </subcellularLocation>
</comment>
<proteinExistence type="predicted"/>
<dbReference type="Pfam" id="PF13505">
    <property type="entry name" value="OMP_b-brl"/>
    <property type="match status" value="1"/>
</dbReference>
<organism evidence="5 6">
    <name type="scientific">Paraburkholderia unamae</name>
    <dbReference type="NCBI Taxonomy" id="219649"/>
    <lineage>
        <taxon>Bacteria</taxon>
        <taxon>Pseudomonadati</taxon>
        <taxon>Pseudomonadota</taxon>
        <taxon>Betaproteobacteria</taxon>
        <taxon>Burkholderiales</taxon>
        <taxon>Burkholderiaceae</taxon>
        <taxon>Paraburkholderia</taxon>
    </lineage>
</organism>
<accession>A0ABX5KBD1</accession>
<gene>
    <name evidence="5" type="ORF">C7402_13823</name>
</gene>
<comment type="caution">
    <text evidence="5">The sequence shown here is derived from an EMBL/GenBank/DDBJ whole genome shotgun (WGS) entry which is preliminary data.</text>
</comment>
<dbReference type="InterPro" id="IPR011250">
    <property type="entry name" value="OMP/PagP_B-barrel"/>
</dbReference>
<protein>
    <submittedName>
        <fullName evidence="5">Outer membrane immunogenic protein</fullName>
    </submittedName>
</protein>
<evidence type="ECO:0000259" key="4">
    <source>
        <dbReference type="Pfam" id="PF13505"/>
    </source>
</evidence>
<reference evidence="5 6" key="1">
    <citation type="submission" date="2018-05" db="EMBL/GenBank/DDBJ databases">
        <title>Genomic Encyclopedia of Type Strains, Phase IV (KMG-V): Genome sequencing to study the core and pangenomes of soil and plant-associated prokaryotes.</title>
        <authorList>
            <person name="Whitman W."/>
        </authorList>
    </citation>
    <scope>NUCLEOTIDE SEQUENCE [LARGE SCALE GENOMIC DNA]</scope>
    <source>
        <strain evidence="5 6">SCZa-39</strain>
    </source>
</reference>
<sequence length="176" mass="18549">MKKILGILIISLSATAGLAHADVMSLSPAGSLFSGPYVGFKVGANVSSASGEVNKPSHTTVFPGLTAGYGFDIGSVMLGAEAFADFHHGSATYKDGGIDAKLGLPLAAPFGQIMPYARVGFTVDWPSTRPHWGLGVEYAATKHLGVSAEWTGDHTNAQHSSWNNNSFTVGMHYYFR</sequence>
<evidence type="ECO:0000313" key="6">
    <source>
        <dbReference type="Proteomes" id="UP000245712"/>
    </source>
</evidence>